<dbReference type="InterPro" id="IPR008927">
    <property type="entry name" value="6-PGluconate_DH-like_C_sf"/>
</dbReference>
<evidence type="ECO:0000313" key="8">
    <source>
        <dbReference type="EMBL" id="GGG58556.1"/>
    </source>
</evidence>
<dbReference type="GO" id="GO:0006635">
    <property type="term" value="P:fatty acid beta-oxidation"/>
    <property type="evidence" value="ECO:0007669"/>
    <property type="project" value="TreeGrafter"/>
</dbReference>
<evidence type="ECO:0000313" key="9">
    <source>
        <dbReference type="Proteomes" id="UP000600247"/>
    </source>
</evidence>
<dbReference type="FunFam" id="3.40.50.720:FF:000009">
    <property type="entry name" value="Fatty oxidation complex, alpha subunit"/>
    <property type="match status" value="1"/>
</dbReference>
<dbReference type="SUPFAM" id="SSF48179">
    <property type="entry name" value="6-phosphogluconate dehydrogenase C-terminal domain-like"/>
    <property type="match status" value="1"/>
</dbReference>
<evidence type="ECO:0000259" key="7">
    <source>
        <dbReference type="Pfam" id="PF02737"/>
    </source>
</evidence>
<feature type="binding site" evidence="5">
    <location>
        <position position="56"/>
    </location>
    <ligand>
        <name>CoA</name>
        <dbReference type="ChEBI" id="CHEBI:57287"/>
    </ligand>
</feature>
<dbReference type="SUPFAM" id="SSF51735">
    <property type="entry name" value="NAD(P)-binding Rossmann-fold domains"/>
    <property type="match status" value="1"/>
</dbReference>
<dbReference type="InterPro" id="IPR006108">
    <property type="entry name" value="3HC_DH_C"/>
</dbReference>
<sequence length="291" mass="32491">MSIKKVGVIGAGTMGQGIAEMLASNGLDVYLIEISSERLIYGKEMIELSLDKQIEKWALTQAEKKSIFNRIQFGESYDGLKDCELVIETITEDLDSKKAVFEQLDRICGPDVILASNTSTLSLTELASVASRPERVIGLHFIYPVFKINMVEIVRGLKTSEDTFARTKFFVENVINKKGVMVFESPGFVTSRLICLFINEALHVLEEGVASAEDIDSAMRIGYSFQHGPFEMADRFGLDSVLAALERMFREYGELKYRPSIVLKKMVRAGHLGAKSGVGFFKYDKDGDRLL</sequence>
<feature type="binding site" evidence="5">
    <location>
        <position position="119"/>
    </location>
    <ligand>
        <name>CoA</name>
        <dbReference type="ChEBI" id="CHEBI:57287"/>
    </ligand>
</feature>
<evidence type="ECO:0000259" key="6">
    <source>
        <dbReference type="Pfam" id="PF00725"/>
    </source>
</evidence>
<comment type="caution">
    <text evidence="8">The sequence shown here is derived from an EMBL/GenBank/DDBJ whole genome shotgun (WGS) entry which is preliminary data.</text>
</comment>
<protein>
    <submittedName>
        <fullName evidence="8">3-hydroxybutyryl-CoA dehydrogenase</fullName>
    </submittedName>
</protein>
<dbReference type="Pfam" id="PF02737">
    <property type="entry name" value="3HCDH_N"/>
    <property type="match status" value="1"/>
</dbReference>
<name>A0A917GVH8_9BACL</name>
<dbReference type="PIRSF" id="PIRSF000105">
    <property type="entry name" value="HCDH"/>
    <property type="match status" value="1"/>
</dbReference>
<evidence type="ECO:0000256" key="5">
    <source>
        <dbReference type="PIRSR" id="PIRSR000105-3"/>
    </source>
</evidence>
<feature type="domain" description="3-hydroxyacyl-CoA dehydrogenase NAD binding" evidence="7">
    <location>
        <begin position="5"/>
        <end position="182"/>
    </location>
</feature>
<dbReference type="Gene3D" id="1.10.1040.10">
    <property type="entry name" value="N-(1-d-carboxylethyl)-l-norvaline Dehydrogenase, domain 2"/>
    <property type="match status" value="1"/>
</dbReference>
<dbReference type="Gene3D" id="3.40.50.720">
    <property type="entry name" value="NAD(P)-binding Rossmann-like Domain"/>
    <property type="match status" value="1"/>
</dbReference>
<comment type="similarity">
    <text evidence="2">Belongs to the 3-hydroxyacyl-CoA dehydrogenase family.</text>
</comment>
<dbReference type="InterPro" id="IPR013328">
    <property type="entry name" value="6PGD_dom2"/>
</dbReference>
<dbReference type="GO" id="GO:0008691">
    <property type="term" value="F:3-hydroxybutyryl-CoA dehydrogenase activity"/>
    <property type="evidence" value="ECO:0007669"/>
    <property type="project" value="TreeGrafter"/>
</dbReference>
<dbReference type="RefSeq" id="WP_188887745.1">
    <property type="nucleotide sequence ID" value="NZ_BMHY01000001.1"/>
</dbReference>
<evidence type="ECO:0000256" key="4">
    <source>
        <dbReference type="PIRSR" id="PIRSR000105-1"/>
    </source>
</evidence>
<dbReference type="GO" id="GO:0070403">
    <property type="term" value="F:NAD+ binding"/>
    <property type="evidence" value="ECO:0007669"/>
    <property type="project" value="InterPro"/>
</dbReference>
<dbReference type="EMBL" id="BMHY01000001">
    <property type="protein sequence ID" value="GGG58556.1"/>
    <property type="molecule type" value="Genomic_DNA"/>
</dbReference>
<dbReference type="Pfam" id="PF00725">
    <property type="entry name" value="3HCDH"/>
    <property type="match status" value="1"/>
</dbReference>
<dbReference type="PANTHER" id="PTHR48075:SF5">
    <property type="entry name" value="3-HYDROXYBUTYRYL-COA DEHYDROGENASE"/>
    <property type="match status" value="1"/>
</dbReference>
<evidence type="ECO:0000256" key="2">
    <source>
        <dbReference type="ARBA" id="ARBA00009463"/>
    </source>
</evidence>
<keyword evidence="9" id="KW-1185">Reference proteome</keyword>
<reference evidence="8 9" key="1">
    <citation type="journal article" date="2014" name="Int. J. Syst. Evol. Microbiol.">
        <title>Complete genome sequence of Corynebacterium casei LMG S-19264T (=DSM 44701T), isolated from a smear-ripened cheese.</title>
        <authorList>
            <consortium name="US DOE Joint Genome Institute (JGI-PGF)"/>
            <person name="Walter F."/>
            <person name="Albersmeier A."/>
            <person name="Kalinowski J."/>
            <person name="Ruckert C."/>
        </authorList>
    </citation>
    <scope>NUCLEOTIDE SEQUENCE [LARGE SCALE GENOMIC DNA]</scope>
    <source>
        <strain evidence="8 9">CGMCC 1.15286</strain>
    </source>
</reference>
<keyword evidence="3" id="KW-0560">Oxidoreductase</keyword>
<dbReference type="InterPro" id="IPR022694">
    <property type="entry name" value="3-OHacyl-CoA_DH"/>
</dbReference>
<comment type="pathway">
    <text evidence="1">Lipid metabolism; butanoate metabolism.</text>
</comment>
<gene>
    <name evidence="8" type="primary">hbd</name>
    <name evidence="8" type="ORF">GCM10010918_09600</name>
</gene>
<dbReference type="PANTHER" id="PTHR48075">
    <property type="entry name" value="3-HYDROXYACYL-COA DEHYDROGENASE FAMILY PROTEIN"/>
    <property type="match status" value="1"/>
</dbReference>
<feature type="domain" description="3-hydroxyacyl-CoA dehydrogenase C-terminal" evidence="6">
    <location>
        <begin position="187"/>
        <end position="283"/>
    </location>
</feature>
<dbReference type="Proteomes" id="UP000600247">
    <property type="component" value="Unassembled WGS sequence"/>
</dbReference>
<feature type="binding site" evidence="5">
    <location>
        <position position="49"/>
    </location>
    <ligand>
        <name>CoA</name>
        <dbReference type="ChEBI" id="CHEBI:57287"/>
    </ligand>
</feature>
<feature type="site" description="Important for catalytic activity" evidence="4">
    <location>
        <position position="140"/>
    </location>
</feature>
<dbReference type="InterPro" id="IPR006176">
    <property type="entry name" value="3-OHacyl-CoA_DH_NAD-bd"/>
</dbReference>
<organism evidence="8 9">
    <name type="scientific">Paenibacillus radicis</name>
    <name type="common">ex Gao et al. 2016</name>
    <dbReference type="NCBI Taxonomy" id="1737354"/>
    <lineage>
        <taxon>Bacteria</taxon>
        <taxon>Bacillati</taxon>
        <taxon>Bacillota</taxon>
        <taxon>Bacilli</taxon>
        <taxon>Bacillales</taxon>
        <taxon>Paenibacillaceae</taxon>
        <taxon>Paenibacillus</taxon>
    </lineage>
</organism>
<accession>A0A917GVH8</accession>
<dbReference type="AlphaFoldDB" id="A0A917GVH8"/>
<dbReference type="InterPro" id="IPR036291">
    <property type="entry name" value="NAD(P)-bd_dom_sf"/>
</dbReference>
<evidence type="ECO:0000256" key="3">
    <source>
        <dbReference type="ARBA" id="ARBA00023002"/>
    </source>
</evidence>
<proteinExistence type="inferred from homology"/>
<evidence type="ECO:0000256" key="1">
    <source>
        <dbReference type="ARBA" id="ARBA00005086"/>
    </source>
</evidence>